<protein>
    <submittedName>
        <fullName evidence="4">Stp4 protein</fullName>
    </submittedName>
</protein>
<dbReference type="EMBL" id="BTFZ01000011">
    <property type="protein sequence ID" value="GMM36262.1"/>
    <property type="molecule type" value="Genomic_DNA"/>
</dbReference>
<dbReference type="InterPro" id="IPR036236">
    <property type="entry name" value="Znf_C2H2_sf"/>
</dbReference>
<feature type="compositionally biased region" description="Low complexity" evidence="2">
    <location>
        <begin position="64"/>
        <end position="77"/>
    </location>
</feature>
<sequence>MLPQPSLLDQHSKKPSLYHQYQHNPHTTNCLPSIDQMSQSPMAPTMSSDSYFRNTLKNNHNGGSPSFSLPPLILPPITRESSYNNSDFSKQQHPGTLKLPSMNETLPELNYLISQSPNNNSLASNISMLTSNMISTIPHQPSRGSYFQIPNHTSSGANITSGSSSPSSNSTTSLPMSRSSTLSTASLPTTALSNLTQPSDSPNSPNATQVFDPTMEVPQTSAASKTRKRKKRPCPICNKLVSNLATHKSTHISQDEKPHVCSTCGRGFSRLNDLGRHERRHLKLEFETGNSNATDAESDESLSACHHSSSTAKCTIFKCPYWSSSNKPSNPRQPSPHCHATGLFSRCDTFKNHLKALHFQYPPGTLKRDRARVGGICKGCNTHWPSVDQWLDNHVLCEESGCKGKADAGFIVKV</sequence>
<dbReference type="GO" id="GO:0008270">
    <property type="term" value="F:zinc ion binding"/>
    <property type="evidence" value="ECO:0007669"/>
    <property type="project" value="UniProtKB-KW"/>
</dbReference>
<feature type="domain" description="C2H2-type" evidence="3">
    <location>
        <begin position="259"/>
        <end position="281"/>
    </location>
</feature>
<dbReference type="FunFam" id="3.30.160.60:FF:000502">
    <property type="entry name" value="Zinc finger protein 710"/>
    <property type="match status" value="1"/>
</dbReference>
<accession>A0AAV5QP08</accession>
<dbReference type="RefSeq" id="XP_064853258.1">
    <property type="nucleotide sequence ID" value="XM_064997186.1"/>
</dbReference>
<dbReference type="SMART" id="SM00355">
    <property type="entry name" value="ZnF_C2H2"/>
    <property type="match status" value="2"/>
</dbReference>
<reference evidence="4 5" key="1">
    <citation type="journal article" date="2023" name="Elife">
        <title>Identification of key yeast species and microbe-microbe interactions impacting larval growth of Drosophila in the wild.</title>
        <authorList>
            <person name="Mure A."/>
            <person name="Sugiura Y."/>
            <person name="Maeda R."/>
            <person name="Honda K."/>
            <person name="Sakurai N."/>
            <person name="Takahashi Y."/>
            <person name="Watada M."/>
            <person name="Katoh T."/>
            <person name="Gotoh A."/>
            <person name="Gotoh Y."/>
            <person name="Taniguchi I."/>
            <person name="Nakamura K."/>
            <person name="Hayashi T."/>
            <person name="Katayama T."/>
            <person name="Uemura T."/>
            <person name="Hattori Y."/>
        </authorList>
    </citation>
    <scope>NUCLEOTIDE SEQUENCE [LARGE SCALE GENOMIC DNA]</scope>
    <source>
        <strain evidence="4 5">SC-9</strain>
    </source>
</reference>
<name>A0AAV5QP08_9ASCO</name>
<proteinExistence type="predicted"/>
<dbReference type="PROSITE" id="PS00028">
    <property type="entry name" value="ZINC_FINGER_C2H2_1"/>
    <property type="match status" value="1"/>
</dbReference>
<dbReference type="SUPFAM" id="SSF57667">
    <property type="entry name" value="beta-beta-alpha zinc fingers"/>
    <property type="match status" value="1"/>
</dbReference>
<feature type="compositionally biased region" description="Polar residues" evidence="2">
    <location>
        <begin position="141"/>
        <end position="152"/>
    </location>
</feature>
<keyword evidence="1" id="KW-0479">Metal-binding</keyword>
<keyword evidence="1" id="KW-0862">Zinc</keyword>
<evidence type="ECO:0000259" key="3">
    <source>
        <dbReference type="PROSITE" id="PS50157"/>
    </source>
</evidence>
<evidence type="ECO:0000313" key="4">
    <source>
        <dbReference type="EMBL" id="GMM36262.1"/>
    </source>
</evidence>
<dbReference type="PROSITE" id="PS50157">
    <property type="entry name" value="ZINC_FINGER_C2H2_2"/>
    <property type="match status" value="1"/>
</dbReference>
<evidence type="ECO:0000313" key="5">
    <source>
        <dbReference type="Proteomes" id="UP001360560"/>
    </source>
</evidence>
<evidence type="ECO:0000256" key="1">
    <source>
        <dbReference type="PROSITE-ProRule" id="PRU00042"/>
    </source>
</evidence>
<keyword evidence="1" id="KW-0863">Zinc-finger</keyword>
<feature type="region of interest" description="Disordered" evidence="2">
    <location>
        <begin position="35"/>
        <end position="102"/>
    </location>
</feature>
<dbReference type="GeneID" id="90074237"/>
<comment type="caution">
    <text evidence="4">The sequence shown here is derived from an EMBL/GenBank/DDBJ whole genome shotgun (WGS) entry which is preliminary data.</text>
</comment>
<feature type="compositionally biased region" description="Polar residues" evidence="2">
    <location>
        <begin position="35"/>
        <end position="63"/>
    </location>
</feature>
<dbReference type="InterPro" id="IPR013087">
    <property type="entry name" value="Znf_C2H2_type"/>
</dbReference>
<organism evidence="4 5">
    <name type="scientific">Saccharomycopsis crataegensis</name>
    <dbReference type="NCBI Taxonomy" id="43959"/>
    <lineage>
        <taxon>Eukaryota</taxon>
        <taxon>Fungi</taxon>
        <taxon>Dikarya</taxon>
        <taxon>Ascomycota</taxon>
        <taxon>Saccharomycotina</taxon>
        <taxon>Saccharomycetes</taxon>
        <taxon>Saccharomycopsidaceae</taxon>
        <taxon>Saccharomycopsis</taxon>
    </lineage>
</organism>
<evidence type="ECO:0000256" key="2">
    <source>
        <dbReference type="SAM" id="MobiDB-lite"/>
    </source>
</evidence>
<feature type="region of interest" description="Disordered" evidence="2">
    <location>
        <begin position="141"/>
        <end position="232"/>
    </location>
</feature>
<dbReference type="AlphaFoldDB" id="A0AAV5QP08"/>
<feature type="compositionally biased region" description="Polar residues" evidence="2">
    <location>
        <begin position="79"/>
        <end position="94"/>
    </location>
</feature>
<gene>
    <name evidence="4" type="ORF">DASC09_035870</name>
</gene>
<feature type="compositionally biased region" description="Polar residues" evidence="2">
    <location>
        <begin position="197"/>
        <end position="211"/>
    </location>
</feature>
<dbReference type="Gene3D" id="3.30.160.60">
    <property type="entry name" value="Classic Zinc Finger"/>
    <property type="match status" value="1"/>
</dbReference>
<feature type="compositionally biased region" description="Low complexity" evidence="2">
    <location>
        <begin position="153"/>
        <end position="196"/>
    </location>
</feature>
<dbReference type="Proteomes" id="UP001360560">
    <property type="component" value="Unassembled WGS sequence"/>
</dbReference>
<keyword evidence="5" id="KW-1185">Reference proteome</keyword>